<dbReference type="Gene3D" id="3.40.50.1820">
    <property type="entry name" value="alpha/beta hydrolase"/>
    <property type="match status" value="1"/>
</dbReference>
<evidence type="ECO:0000313" key="2">
    <source>
        <dbReference type="Proteomes" id="UP000072867"/>
    </source>
</evidence>
<dbReference type="RefSeq" id="WP_058732511.1">
    <property type="nucleotide sequence ID" value="NZ_LDTD01000024.1"/>
</dbReference>
<evidence type="ECO:0000313" key="1">
    <source>
        <dbReference type="EMBL" id="KTT72742.1"/>
    </source>
</evidence>
<sequence>MRAELRLKDPFSIITLPMAGPGDQADRALPWEHLFAWPRRGDVQLAFDGSSREGRDVWATKLDHAVAQADKAVLLVAEGAACLASIWWARLSPSHYVSKVAGAVFFQPPATAALDRQSGQLFASPDAALPFPSLVADGSLHGSALAQLCGGRLLDAPVDKPGPTGMWRQAQRLIERLSAGVVEQDMRVLRTLGIHDHP</sequence>
<dbReference type="Pfam" id="PF06821">
    <property type="entry name" value="Ser_hydrolase"/>
    <property type="match status" value="1"/>
</dbReference>
<dbReference type="AlphaFoldDB" id="A0A147I3P1"/>
<dbReference type="GO" id="GO:0016787">
    <property type="term" value="F:hydrolase activity"/>
    <property type="evidence" value="ECO:0007669"/>
    <property type="project" value="InterPro"/>
</dbReference>
<dbReference type="InterPro" id="IPR010662">
    <property type="entry name" value="RBBP9/YdeN"/>
</dbReference>
<evidence type="ECO:0008006" key="3">
    <source>
        <dbReference type="Google" id="ProtNLM"/>
    </source>
</evidence>
<dbReference type="PATRIC" id="fig|33051.3.peg.1691"/>
<accession>A0A147I3P1</accession>
<dbReference type="InterPro" id="IPR029058">
    <property type="entry name" value="AB_hydrolase_fold"/>
</dbReference>
<dbReference type="Proteomes" id="UP000072867">
    <property type="component" value="Unassembled WGS sequence"/>
</dbReference>
<organism evidence="1 2">
    <name type="scientific">Sphingomonas sanguinis</name>
    <dbReference type="NCBI Taxonomy" id="33051"/>
    <lineage>
        <taxon>Bacteria</taxon>
        <taxon>Pseudomonadati</taxon>
        <taxon>Pseudomonadota</taxon>
        <taxon>Alphaproteobacteria</taxon>
        <taxon>Sphingomonadales</taxon>
        <taxon>Sphingomonadaceae</taxon>
        <taxon>Sphingomonas</taxon>
    </lineage>
</organism>
<dbReference type="EMBL" id="LDTD01000024">
    <property type="protein sequence ID" value="KTT72742.1"/>
    <property type="molecule type" value="Genomic_DNA"/>
</dbReference>
<reference evidence="1 2" key="1">
    <citation type="journal article" date="2016" name="Front. Microbiol.">
        <title>Genomic Resource of Rice Seed Associated Bacteria.</title>
        <authorList>
            <person name="Midha S."/>
            <person name="Bansal K."/>
            <person name="Sharma S."/>
            <person name="Kumar N."/>
            <person name="Patil P.P."/>
            <person name="Chaudhry V."/>
            <person name="Patil P.B."/>
        </authorList>
    </citation>
    <scope>NUCLEOTIDE SEQUENCE [LARGE SCALE GENOMIC DNA]</scope>
    <source>
        <strain evidence="1 2">NS319</strain>
    </source>
</reference>
<comment type="caution">
    <text evidence="1">The sequence shown here is derived from an EMBL/GenBank/DDBJ whole genome shotgun (WGS) entry which is preliminary data.</text>
</comment>
<proteinExistence type="predicted"/>
<protein>
    <recommendedName>
        <fullName evidence="3">Serine hydrolase</fullName>
    </recommendedName>
</protein>
<gene>
    <name evidence="1" type="ORF">NS319_03970</name>
</gene>
<name>A0A147I3P1_9SPHN</name>